<evidence type="ECO:0000313" key="3">
    <source>
        <dbReference type="Proteomes" id="UP000638981"/>
    </source>
</evidence>
<organism evidence="2 3">
    <name type="scientific">Neogemmobacter tilapiae</name>
    <dbReference type="NCBI Taxonomy" id="875041"/>
    <lineage>
        <taxon>Bacteria</taxon>
        <taxon>Pseudomonadati</taxon>
        <taxon>Pseudomonadota</taxon>
        <taxon>Alphaproteobacteria</taxon>
        <taxon>Rhodobacterales</taxon>
        <taxon>Paracoccaceae</taxon>
        <taxon>Neogemmobacter</taxon>
    </lineage>
</organism>
<evidence type="ECO:0000313" key="2">
    <source>
        <dbReference type="EMBL" id="GHC43205.1"/>
    </source>
</evidence>
<evidence type="ECO:0000256" key="1">
    <source>
        <dbReference type="SAM" id="SignalP"/>
    </source>
</evidence>
<feature type="chain" id="PRO_5037342062" evidence="1">
    <location>
        <begin position="26"/>
        <end position="162"/>
    </location>
</feature>
<accession>A0A918TDK3</accession>
<comment type="caution">
    <text evidence="2">The sequence shown here is derived from an EMBL/GenBank/DDBJ whole genome shotgun (WGS) entry which is preliminary data.</text>
</comment>
<feature type="signal peptide" evidence="1">
    <location>
        <begin position="1"/>
        <end position="25"/>
    </location>
</feature>
<gene>
    <name evidence="2" type="ORF">GCM10007315_00190</name>
</gene>
<name>A0A918TDK3_9RHOB</name>
<keyword evidence="1" id="KW-0732">Signal</keyword>
<sequence>MAVRSSLGFFACALQILLGGFSAHAEQSTMYLGSCSVYATCKAEWPLDCRETSDATQIIMSFDVSAAGEVVSVWVKNNHNEFEGMGFEAFTFAEMAGAPFESTETALQKALAYDGLAEAAWYDYNNDNQNAANLTIVTSDRAYSPTEPVKVIKASCNFPGSQ</sequence>
<reference evidence="2" key="1">
    <citation type="journal article" date="2014" name="Int. J. Syst. Evol. Microbiol.">
        <title>Complete genome sequence of Corynebacterium casei LMG S-19264T (=DSM 44701T), isolated from a smear-ripened cheese.</title>
        <authorList>
            <consortium name="US DOE Joint Genome Institute (JGI-PGF)"/>
            <person name="Walter F."/>
            <person name="Albersmeier A."/>
            <person name="Kalinowski J."/>
            <person name="Ruckert C."/>
        </authorList>
    </citation>
    <scope>NUCLEOTIDE SEQUENCE</scope>
    <source>
        <strain evidence="2">KCTC 23310</strain>
    </source>
</reference>
<protein>
    <submittedName>
        <fullName evidence="2">Uncharacterized protein</fullName>
    </submittedName>
</protein>
<reference evidence="2" key="2">
    <citation type="submission" date="2020-09" db="EMBL/GenBank/DDBJ databases">
        <authorList>
            <person name="Sun Q."/>
            <person name="Kim S."/>
        </authorList>
    </citation>
    <scope>NUCLEOTIDE SEQUENCE</scope>
    <source>
        <strain evidence="2">KCTC 23310</strain>
    </source>
</reference>
<proteinExistence type="predicted"/>
<dbReference type="Proteomes" id="UP000638981">
    <property type="component" value="Unassembled WGS sequence"/>
</dbReference>
<keyword evidence="3" id="KW-1185">Reference proteome</keyword>
<dbReference type="EMBL" id="BMYJ01000001">
    <property type="protein sequence ID" value="GHC43205.1"/>
    <property type="molecule type" value="Genomic_DNA"/>
</dbReference>
<dbReference type="RefSeq" id="WP_189409315.1">
    <property type="nucleotide sequence ID" value="NZ_BMYJ01000001.1"/>
</dbReference>
<dbReference type="AlphaFoldDB" id="A0A918TDK3"/>